<feature type="coiled-coil region" evidence="3">
    <location>
        <begin position="16"/>
        <end position="43"/>
    </location>
</feature>
<evidence type="ECO:0000256" key="2">
    <source>
        <dbReference type="ARBA" id="ARBA00022989"/>
    </source>
</evidence>
<protein>
    <recommendedName>
        <fullName evidence="5">AGRL2-4 GAIN subdomain A domain-containing protein</fullName>
    </recommendedName>
</protein>
<dbReference type="PANTHER" id="PTHR24026">
    <property type="entry name" value="FAT ATYPICAL CADHERIN-RELATED"/>
    <property type="match status" value="1"/>
</dbReference>
<keyword evidence="3" id="KW-0175">Coiled coil</keyword>
<evidence type="ECO:0000256" key="3">
    <source>
        <dbReference type="SAM" id="Coils"/>
    </source>
</evidence>
<feature type="non-terminal residue" evidence="6">
    <location>
        <position position="290"/>
    </location>
</feature>
<evidence type="ECO:0000313" key="6">
    <source>
        <dbReference type="EMBL" id="CAI9534923.1"/>
    </source>
</evidence>
<dbReference type="EMBL" id="CATNWA010000235">
    <property type="protein sequence ID" value="CAI9534923.1"/>
    <property type="molecule type" value="Genomic_DNA"/>
</dbReference>
<dbReference type="Proteomes" id="UP001162483">
    <property type="component" value="Unassembled WGS sequence"/>
</dbReference>
<dbReference type="PANTHER" id="PTHR24026:SF38">
    <property type="entry name" value="CADHERIN EGF LAG SEVEN-PASS G-TYPE RECEPTOR 3"/>
    <property type="match status" value="1"/>
</dbReference>
<sequence>MEPDLFNCTSPAFMELSTLLESLERNETELNTIEAKKLSLRLRSVTDNMEQYFGNDVHITYRLLSHLMQFENRQEGFGLTATQDAQFTENLLRAGSSVLMLSNREHWETLLHTERGSAGLMELFREYTGTLARNMKLTYLNPVGLVTPNIVVNIERVDNQIPPRRHFPRYHSSLFRGQTSWDPHTHVVLPASVLKPPKVEAPPTVLPTPTNSENNLTTAVPPPKRAIPDPEPAATILVLLVYRTLGDLLPAKCSTDKRNLRLPKNPVMNSPIVSVAILRDQTFIYGDLEA</sequence>
<accession>A0ABN9AMC6</accession>
<dbReference type="InterPro" id="IPR046338">
    <property type="entry name" value="GAIN_dom_sf"/>
</dbReference>
<dbReference type="InterPro" id="IPR032471">
    <property type="entry name" value="AGRL2-4_GAIN_subdom_A"/>
</dbReference>
<evidence type="ECO:0000256" key="4">
    <source>
        <dbReference type="SAM" id="MobiDB-lite"/>
    </source>
</evidence>
<dbReference type="Gene3D" id="1.25.40.610">
    <property type="match status" value="1"/>
</dbReference>
<proteinExistence type="predicted"/>
<keyword evidence="2" id="KW-0472">Membrane</keyword>
<feature type="domain" description="AGRL2-4 GAIN subdomain A" evidence="5">
    <location>
        <begin position="13"/>
        <end position="132"/>
    </location>
</feature>
<keyword evidence="1" id="KW-0812">Transmembrane</keyword>
<organism evidence="6 7">
    <name type="scientific">Staurois parvus</name>
    <dbReference type="NCBI Taxonomy" id="386267"/>
    <lineage>
        <taxon>Eukaryota</taxon>
        <taxon>Metazoa</taxon>
        <taxon>Chordata</taxon>
        <taxon>Craniata</taxon>
        <taxon>Vertebrata</taxon>
        <taxon>Euteleostomi</taxon>
        <taxon>Amphibia</taxon>
        <taxon>Batrachia</taxon>
        <taxon>Anura</taxon>
        <taxon>Neobatrachia</taxon>
        <taxon>Ranoidea</taxon>
        <taxon>Ranidae</taxon>
        <taxon>Staurois</taxon>
    </lineage>
</organism>
<name>A0ABN9AMC6_9NEOB</name>
<comment type="caution">
    <text evidence="6">The sequence shown here is derived from an EMBL/GenBank/DDBJ whole genome shotgun (WGS) entry which is preliminary data.</text>
</comment>
<evidence type="ECO:0000259" key="5">
    <source>
        <dbReference type="Pfam" id="PF16489"/>
    </source>
</evidence>
<keyword evidence="2" id="KW-1133">Transmembrane helix</keyword>
<feature type="compositionally biased region" description="Polar residues" evidence="4">
    <location>
        <begin position="207"/>
        <end position="218"/>
    </location>
</feature>
<reference evidence="6" key="1">
    <citation type="submission" date="2023-05" db="EMBL/GenBank/DDBJ databases">
        <authorList>
            <person name="Stuckert A."/>
        </authorList>
    </citation>
    <scope>NUCLEOTIDE SEQUENCE</scope>
</reference>
<dbReference type="Gene3D" id="2.60.220.50">
    <property type="match status" value="1"/>
</dbReference>
<evidence type="ECO:0000313" key="7">
    <source>
        <dbReference type="Proteomes" id="UP001162483"/>
    </source>
</evidence>
<keyword evidence="7" id="KW-1185">Reference proteome</keyword>
<evidence type="ECO:0000256" key="1">
    <source>
        <dbReference type="ARBA" id="ARBA00022692"/>
    </source>
</evidence>
<gene>
    <name evidence="6" type="ORF">SPARVUS_LOCUS742197</name>
</gene>
<dbReference type="Pfam" id="PF16489">
    <property type="entry name" value="GAIN"/>
    <property type="match status" value="1"/>
</dbReference>
<feature type="region of interest" description="Disordered" evidence="4">
    <location>
        <begin position="204"/>
        <end position="227"/>
    </location>
</feature>